<protein>
    <submittedName>
        <fullName evidence="1">Uncharacterized protein</fullName>
    </submittedName>
</protein>
<dbReference type="Proteomes" id="UP000249700">
    <property type="component" value="Unassembled WGS sequence"/>
</dbReference>
<reference evidence="1 2" key="1">
    <citation type="submission" date="2018-06" db="EMBL/GenBank/DDBJ databases">
        <title>Comparative analysis of microorganisms from saline springs in Andes Mountain Range, Colombia.</title>
        <authorList>
            <person name="Rubin E."/>
        </authorList>
    </citation>
    <scope>NUCLEOTIDE SEQUENCE [LARGE SCALE GENOMIC DNA]</scope>
    <source>
        <strain evidence="1 2">USBA-857</strain>
    </source>
</reference>
<evidence type="ECO:0000313" key="2">
    <source>
        <dbReference type="Proteomes" id="UP000249700"/>
    </source>
</evidence>
<evidence type="ECO:0000313" key="1">
    <source>
        <dbReference type="EMBL" id="RAR59566.1"/>
    </source>
</evidence>
<organism evidence="1 2">
    <name type="scientific">Onishia taeanensis</name>
    <dbReference type="NCBI Taxonomy" id="284577"/>
    <lineage>
        <taxon>Bacteria</taxon>
        <taxon>Pseudomonadati</taxon>
        <taxon>Pseudomonadota</taxon>
        <taxon>Gammaproteobacteria</taxon>
        <taxon>Oceanospirillales</taxon>
        <taxon>Halomonadaceae</taxon>
        <taxon>Onishia</taxon>
    </lineage>
</organism>
<proteinExistence type="predicted"/>
<sequence length="36" mass="4183">MVTFRDGIVTFDNYSKLVEFAEFDPTYLNLGGPRLR</sequence>
<accession>A0A328XTP2</accession>
<dbReference type="EMBL" id="QLSX01000009">
    <property type="protein sequence ID" value="RAR59566.1"/>
    <property type="molecule type" value="Genomic_DNA"/>
</dbReference>
<name>A0A328XTP2_9GAMM</name>
<comment type="caution">
    <text evidence="1">The sequence shown here is derived from an EMBL/GenBank/DDBJ whole genome shotgun (WGS) entry which is preliminary data.</text>
</comment>
<gene>
    <name evidence="1" type="ORF">BCL93_109124</name>
</gene>
<dbReference type="AlphaFoldDB" id="A0A328XTP2"/>